<proteinExistence type="predicted"/>
<evidence type="ECO:0000313" key="1">
    <source>
        <dbReference type="EMBL" id="KAJ1899049.1"/>
    </source>
</evidence>
<accession>A0ACC1IQQ5</accession>
<sequence>MSEAESVESKRKRQDSINKSQVTDEIATPEAETPLEAASAEDPTVTEVSSPAKRPRTSEDGEENTSGSEEANVATKSVKAIELDQKDKKEPVAATATPVFGSRFGFGMGGFASAAKKASPFAAFTSGAMSSGFAKYAAKKEEPMGDSADEGSSSASKWSQEAAPVRSAQDDRSFGDMLAVQGAQSLEGCPTPTCPITPIVPSGPVLTFEEDETCLFTTKAKLFALVAGNWKERGGGQFKINRHNENHARRRMVMRTDLTFRLILNSPMFSGMKAECERKFVRFGCIDAETKLPTTLALRFPNEAAAASAHAAIVENIPRDVAEETLLKEDNREEAEDGESGSEASDSAASSRASSQVVEDRPDETEQDEAEAEDEAEQVEDREEEEEEEELDSEDEADNSEDDADGRKKAGPSSQ</sequence>
<name>A0ACC1IQQ5_9FUNG</name>
<dbReference type="EMBL" id="JANBPG010000186">
    <property type="protein sequence ID" value="KAJ1899049.1"/>
    <property type="molecule type" value="Genomic_DNA"/>
</dbReference>
<comment type="caution">
    <text evidence="1">The sequence shown here is derived from an EMBL/GenBank/DDBJ whole genome shotgun (WGS) entry which is preliminary data.</text>
</comment>
<reference evidence="1" key="1">
    <citation type="submission" date="2022-07" db="EMBL/GenBank/DDBJ databases">
        <title>Phylogenomic reconstructions and comparative analyses of Kickxellomycotina fungi.</title>
        <authorList>
            <person name="Reynolds N.K."/>
            <person name="Stajich J.E."/>
            <person name="Barry K."/>
            <person name="Grigoriev I.V."/>
            <person name="Crous P."/>
            <person name="Smith M.E."/>
        </authorList>
    </citation>
    <scope>NUCLEOTIDE SEQUENCE</scope>
    <source>
        <strain evidence="1">Benny 63K</strain>
    </source>
</reference>
<dbReference type="Proteomes" id="UP001150581">
    <property type="component" value="Unassembled WGS sequence"/>
</dbReference>
<keyword evidence="2" id="KW-1185">Reference proteome</keyword>
<organism evidence="1 2">
    <name type="scientific">Kickxella alabastrina</name>
    <dbReference type="NCBI Taxonomy" id="61397"/>
    <lineage>
        <taxon>Eukaryota</taxon>
        <taxon>Fungi</taxon>
        <taxon>Fungi incertae sedis</taxon>
        <taxon>Zoopagomycota</taxon>
        <taxon>Kickxellomycotina</taxon>
        <taxon>Kickxellomycetes</taxon>
        <taxon>Kickxellales</taxon>
        <taxon>Kickxellaceae</taxon>
        <taxon>Kickxella</taxon>
    </lineage>
</organism>
<evidence type="ECO:0000313" key="2">
    <source>
        <dbReference type="Proteomes" id="UP001150581"/>
    </source>
</evidence>
<gene>
    <name evidence="1" type="ORF">LPJ66_002363</name>
</gene>
<protein>
    <submittedName>
        <fullName evidence="1">Uncharacterized protein</fullName>
    </submittedName>
</protein>